<dbReference type="EMBL" id="FCOR01000009">
    <property type="protein sequence ID" value="CVK16643.1"/>
    <property type="molecule type" value="Genomic_DNA"/>
</dbReference>
<dbReference type="STRING" id="1586267.GCA_001418685_01506"/>
<protein>
    <submittedName>
        <fullName evidence="1">Uncharacterized protein</fullName>
    </submittedName>
</protein>
<evidence type="ECO:0000313" key="2">
    <source>
        <dbReference type="Proteomes" id="UP000182761"/>
    </source>
</evidence>
<dbReference type="Proteomes" id="UP000182761">
    <property type="component" value="Unassembled WGS sequence"/>
</dbReference>
<sequence>MGDFYLIKASFIYLNFNATIEKEIATSLRDRDRHRLVLEQLEKIISVYLTNFSLSEIYEIPFIDEEGKDNGYFLRRLAVNNETGLKGKLELMVKRLD</sequence>
<reference evidence="1 2" key="1">
    <citation type="submission" date="2016-01" db="EMBL/GenBank/DDBJ databases">
        <authorList>
            <person name="McClelland M."/>
            <person name="Jain A."/>
            <person name="Saraogi P."/>
            <person name="Mendelson R."/>
            <person name="Westerman R."/>
            <person name="SanMiguel P."/>
            <person name="Csonka L."/>
        </authorList>
    </citation>
    <scope>NUCLEOTIDE SEQUENCE [LARGE SCALE GENOMIC DNA]</scope>
    <source>
        <strain evidence="1 2">R-53146</strain>
    </source>
</reference>
<dbReference type="OrthoDB" id="1453002at2"/>
<dbReference type="AlphaFoldDB" id="A0A0X3AQV7"/>
<gene>
    <name evidence="1" type="ORF">Ga0061079_10933</name>
</gene>
<organism evidence="1 2">
    <name type="scientific">Apibacter mensalis</name>
    <dbReference type="NCBI Taxonomy" id="1586267"/>
    <lineage>
        <taxon>Bacteria</taxon>
        <taxon>Pseudomonadati</taxon>
        <taxon>Bacteroidota</taxon>
        <taxon>Flavobacteriia</taxon>
        <taxon>Flavobacteriales</taxon>
        <taxon>Weeksellaceae</taxon>
        <taxon>Apibacter</taxon>
    </lineage>
</organism>
<evidence type="ECO:0000313" key="1">
    <source>
        <dbReference type="EMBL" id="CVK16643.1"/>
    </source>
</evidence>
<name>A0A0X3AQV7_9FLAO</name>
<dbReference type="RefSeq" id="WP_055425830.1">
    <property type="nucleotide sequence ID" value="NZ_FCOR01000009.1"/>
</dbReference>
<proteinExistence type="predicted"/>
<keyword evidence="2" id="KW-1185">Reference proteome</keyword>
<accession>A0A0X3AQV7</accession>